<dbReference type="RefSeq" id="WP_269040358.1">
    <property type="nucleotide sequence ID" value="NZ_CP114040.1"/>
</dbReference>
<organism evidence="1 2">
    <name type="scientific">Nannocystis punicea</name>
    <dbReference type="NCBI Taxonomy" id="2995304"/>
    <lineage>
        <taxon>Bacteria</taxon>
        <taxon>Pseudomonadati</taxon>
        <taxon>Myxococcota</taxon>
        <taxon>Polyangia</taxon>
        <taxon>Nannocystales</taxon>
        <taxon>Nannocystaceae</taxon>
        <taxon>Nannocystis</taxon>
    </lineage>
</organism>
<protein>
    <submittedName>
        <fullName evidence="1">Uncharacterized protein</fullName>
    </submittedName>
</protein>
<name>A0ABY7HFC7_9BACT</name>
<keyword evidence="2" id="KW-1185">Reference proteome</keyword>
<gene>
    <name evidence="1" type="ORF">O0S08_17770</name>
</gene>
<proteinExistence type="predicted"/>
<evidence type="ECO:0000313" key="2">
    <source>
        <dbReference type="Proteomes" id="UP001164459"/>
    </source>
</evidence>
<accession>A0ABY7HFC7</accession>
<dbReference type="Proteomes" id="UP001164459">
    <property type="component" value="Chromosome"/>
</dbReference>
<dbReference type="EMBL" id="CP114040">
    <property type="protein sequence ID" value="WAS97992.1"/>
    <property type="molecule type" value="Genomic_DNA"/>
</dbReference>
<reference evidence="1" key="1">
    <citation type="submission" date="2022-11" db="EMBL/GenBank/DDBJ databases">
        <title>Minimal conservation of predation-associated metabolite biosynthetic gene clusters underscores biosynthetic potential of Myxococcota including descriptions for ten novel species: Archangium lansinium sp. nov., Myxococcus landrumus sp. nov., Nannocystis bai.</title>
        <authorList>
            <person name="Ahearne A."/>
            <person name="Stevens C."/>
            <person name="Dowd S."/>
        </authorList>
    </citation>
    <scope>NUCLEOTIDE SEQUENCE</scope>
    <source>
        <strain evidence="1">Fl3</strain>
    </source>
</reference>
<sequence length="69" mass="7156">MSSGEDTCDEGLQCWNVDPDTSVGTCLAMCTGTWDAPSCPGQGQECVAWYGPDQAPPGYENVGLCGVPP</sequence>
<evidence type="ECO:0000313" key="1">
    <source>
        <dbReference type="EMBL" id="WAS97992.1"/>
    </source>
</evidence>